<dbReference type="AlphaFoldDB" id="A0A8S9XXZ3"/>
<organism evidence="1 2">
    <name type="scientific">Apolygus lucorum</name>
    <name type="common">Small green plant bug</name>
    <name type="synonym">Lygocoris lucorum</name>
    <dbReference type="NCBI Taxonomy" id="248454"/>
    <lineage>
        <taxon>Eukaryota</taxon>
        <taxon>Metazoa</taxon>
        <taxon>Ecdysozoa</taxon>
        <taxon>Arthropoda</taxon>
        <taxon>Hexapoda</taxon>
        <taxon>Insecta</taxon>
        <taxon>Pterygota</taxon>
        <taxon>Neoptera</taxon>
        <taxon>Paraneoptera</taxon>
        <taxon>Hemiptera</taxon>
        <taxon>Heteroptera</taxon>
        <taxon>Panheteroptera</taxon>
        <taxon>Cimicomorpha</taxon>
        <taxon>Miridae</taxon>
        <taxon>Mirini</taxon>
        <taxon>Apolygus</taxon>
    </lineage>
</organism>
<proteinExistence type="predicted"/>
<sequence length="154" mass="16894">MLRTKMRFHTIKIILLTSLVWVMVALLFLTISSNDCAGGNGWACSSSAAPLRRSEGAVAAPQVHSKGRGEIIDSLKERGAAQEWTYAKGTLKKWRPAPTVVEKRGRPGEMGKGVTIPPSKQALMKEKFKLNQFNLLASDMISLNRSLADVRQDG</sequence>
<dbReference type="Proteomes" id="UP000466442">
    <property type="component" value="Unassembled WGS sequence"/>
</dbReference>
<name>A0A8S9XXZ3_APOLU</name>
<evidence type="ECO:0000313" key="1">
    <source>
        <dbReference type="EMBL" id="KAF6212956.1"/>
    </source>
</evidence>
<dbReference type="InterPro" id="IPR029044">
    <property type="entry name" value="Nucleotide-diphossugar_trans"/>
</dbReference>
<accession>A0A8S9XXZ3</accession>
<reference evidence="1" key="1">
    <citation type="journal article" date="2021" name="Mol. Ecol. Resour.">
        <title>Apolygus lucorum genome provides insights into omnivorousness and mesophyll feeding.</title>
        <authorList>
            <person name="Liu Y."/>
            <person name="Liu H."/>
            <person name="Wang H."/>
            <person name="Huang T."/>
            <person name="Liu B."/>
            <person name="Yang B."/>
            <person name="Yin L."/>
            <person name="Li B."/>
            <person name="Zhang Y."/>
            <person name="Zhang S."/>
            <person name="Jiang F."/>
            <person name="Zhang X."/>
            <person name="Ren Y."/>
            <person name="Wang B."/>
            <person name="Wang S."/>
            <person name="Lu Y."/>
            <person name="Wu K."/>
            <person name="Fan W."/>
            <person name="Wang G."/>
        </authorList>
    </citation>
    <scope>NUCLEOTIDE SEQUENCE</scope>
    <source>
        <strain evidence="1">12Hb</strain>
    </source>
</reference>
<gene>
    <name evidence="1" type="ORF">GE061_010669</name>
</gene>
<dbReference type="OrthoDB" id="5988548at2759"/>
<comment type="caution">
    <text evidence="1">The sequence shown here is derived from an EMBL/GenBank/DDBJ whole genome shotgun (WGS) entry which is preliminary data.</text>
</comment>
<keyword evidence="2" id="KW-1185">Reference proteome</keyword>
<evidence type="ECO:0000313" key="2">
    <source>
        <dbReference type="Proteomes" id="UP000466442"/>
    </source>
</evidence>
<dbReference type="Gene3D" id="3.90.550.10">
    <property type="entry name" value="Spore Coat Polysaccharide Biosynthesis Protein SpsA, Chain A"/>
    <property type="match status" value="1"/>
</dbReference>
<protein>
    <submittedName>
        <fullName evidence="1">Uncharacterized protein</fullName>
    </submittedName>
</protein>
<dbReference type="EMBL" id="WIXP02000003">
    <property type="protein sequence ID" value="KAF6212956.1"/>
    <property type="molecule type" value="Genomic_DNA"/>
</dbReference>